<accession>A0AAD4C7U2</accession>
<feature type="compositionally biased region" description="Low complexity" evidence="1">
    <location>
        <begin position="183"/>
        <end position="196"/>
    </location>
</feature>
<gene>
    <name evidence="2" type="ORF">L210DRAFT_3626410</name>
</gene>
<feature type="region of interest" description="Disordered" evidence="1">
    <location>
        <begin position="147"/>
        <end position="210"/>
    </location>
</feature>
<dbReference type="Proteomes" id="UP001194468">
    <property type="component" value="Unassembled WGS sequence"/>
</dbReference>
<name>A0AAD4C7U2_BOLED</name>
<protein>
    <submittedName>
        <fullName evidence="2">Uncharacterized protein</fullName>
    </submittedName>
</protein>
<feature type="compositionally biased region" description="Low complexity" evidence="1">
    <location>
        <begin position="112"/>
        <end position="122"/>
    </location>
</feature>
<evidence type="ECO:0000313" key="2">
    <source>
        <dbReference type="EMBL" id="KAF8452085.1"/>
    </source>
</evidence>
<dbReference type="AlphaFoldDB" id="A0AAD4C7U2"/>
<evidence type="ECO:0000256" key="1">
    <source>
        <dbReference type="SAM" id="MobiDB-lite"/>
    </source>
</evidence>
<organism evidence="2 3">
    <name type="scientific">Boletus edulis BED1</name>
    <dbReference type="NCBI Taxonomy" id="1328754"/>
    <lineage>
        <taxon>Eukaryota</taxon>
        <taxon>Fungi</taxon>
        <taxon>Dikarya</taxon>
        <taxon>Basidiomycota</taxon>
        <taxon>Agaricomycotina</taxon>
        <taxon>Agaricomycetes</taxon>
        <taxon>Agaricomycetidae</taxon>
        <taxon>Boletales</taxon>
        <taxon>Boletineae</taxon>
        <taxon>Boletaceae</taxon>
        <taxon>Boletoideae</taxon>
        <taxon>Boletus</taxon>
    </lineage>
</organism>
<proteinExistence type="predicted"/>
<reference evidence="2" key="1">
    <citation type="submission" date="2019-10" db="EMBL/GenBank/DDBJ databases">
        <authorList>
            <consortium name="DOE Joint Genome Institute"/>
            <person name="Kuo A."/>
            <person name="Miyauchi S."/>
            <person name="Kiss E."/>
            <person name="Drula E."/>
            <person name="Kohler A."/>
            <person name="Sanchez-Garcia M."/>
            <person name="Andreopoulos B."/>
            <person name="Barry K.W."/>
            <person name="Bonito G."/>
            <person name="Buee M."/>
            <person name="Carver A."/>
            <person name="Chen C."/>
            <person name="Cichocki N."/>
            <person name="Clum A."/>
            <person name="Culley D."/>
            <person name="Crous P.W."/>
            <person name="Fauchery L."/>
            <person name="Girlanda M."/>
            <person name="Hayes R."/>
            <person name="Keri Z."/>
            <person name="LaButti K."/>
            <person name="Lipzen A."/>
            <person name="Lombard V."/>
            <person name="Magnuson J."/>
            <person name="Maillard F."/>
            <person name="Morin E."/>
            <person name="Murat C."/>
            <person name="Nolan M."/>
            <person name="Ohm R."/>
            <person name="Pangilinan J."/>
            <person name="Pereira M."/>
            <person name="Perotto S."/>
            <person name="Peter M."/>
            <person name="Riley R."/>
            <person name="Sitrit Y."/>
            <person name="Stielow B."/>
            <person name="Szollosi G."/>
            <person name="Zifcakova L."/>
            <person name="Stursova M."/>
            <person name="Spatafora J.W."/>
            <person name="Tedersoo L."/>
            <person name="Vaario L.-M."/>
            <person name="Yamada A."/>
            <person name="Yan M."/>
            <person name="Wang P."/>
            <person name="Xu J."/>
            <person name="Bruns T."/>
            <person name="Baldrian P."/>
            <person name="Vilgalys R."/>
            <person name="Henrissat B."/>
            <person name="Grigoriev I.V."/>
            <person name="Hibbett D."/>
            <person name="Nagy L.G."/>
            <person name="Martin F.M."/>
        </authorList>
    </citation>
    <scope>NUCLEOTIDE SEQUENCE</scope>
    <source>
        <strain evidence="2">BED1</strain>
    </source>
</reference>
<evidence type="ECO:0000313" key="3">
    <source>
        <dbReference type="Proteomes" id="UP001194468"/>
    </source>
</evidence>
<sequence length="218" mass="23495">MSLGELAICEDFLDSHQEYAIDLLLSVKKLWVTGTERIAVLKRVKAGSVRYFGKGSTVTAGDSLRSQHAAWRARLAVMFSSSAQTPQQTKKLGRTASNLLGSEGRRPESNLSSPGSVSESTPSSTMFVVFTRCLSSDCPCEANKADAVQAQNPSRHHDLNSPGDRAPDTPSPLDAVLEENAPSRSTSETTSWTQETDPPSPKCDALIMGPDLILHAEH</sequence>
<reference evidence="2" key="2">
    <citation type="journal article" date="2020" name="Nat. Commun.">
        <title>Large-scale genome sequencing of mycorrhizal fungi provides insights into the early evolution of symbiotic traits.</title>
        <authorList>
            <person name="Miyauchi S."/>
            <person name="Kiss E."/>
            <person name="Kuo A."/>
            <person name="Drula E."/>
            <person name="Kohler A."/>
            <person name="Sanchez-Garcia M."/>
            <person name="Morin E."/>
            <person name="Andreopoulos B."/>
            <person name="Barry K.W."/>
            <person name="Bonito G."/>
            <person name="Buee M."/>
            <person name="Carver A."/>
            <person name="Chen C."/>
            <person name="Cichocki N."/>
            <person name="Clum A."/>
            <person name="Culley D."/>
            <person name="Crous P.W."/>
            <person name="Fauchery L."/>
            <person name="Girlanda M."/>
            <person name="Hayes R.D."/>
            <person name="Keri Z."/>
            <person name="LaButti K."/>
            <person name="Lipzen A."/>
            <person name="Lombard V."/>
            <person name="Magnuson J."/>
            <person name="Maillard F."/>
            <person name="Murat C."/>
            <person name="Nolan M."/>
            <person name="Ohm R.A."/>
            <person name="Pangilinan J."/>
            <person name="Pereira M.F."/>
            <person name="Perotto S."/>
            <person name="Peter M."/>
            <person name="Pfister S."/>
            <person name="Riley R."/>
            <person name="Sitrit Y."/>
            <person name="Stielow J.B."/>
            <person name="Szollosi G."/>
            <person name="Zifcakova L."/>
            <person name="Stursova M."/>
            <person name="Spatafora J.W."/>
            <person name="Tedersoo L."/>
            <person name="Vaario L.M."/>
            <person name="Yamada A."/>
            <person name="Yan M."/>
            <person name="Wang P."/>
            <person name="Xu J."/>
            <person name="Bruns T."/>
            <person name="Baldrian P."/>
            <person name="Vilgalys R."/>
            <person name="Dunand C."/>
            <person name="Henrissat B."/>
            <person name="Grigoriev I.V."/>
            <person name="Hibbett D."/>
            <person name="Nagy L.G."/>
            <person name="Martin F.M."/>
        </authorList>
    </citation>
    <scope>NUCLEOTIDE SEQUENCE</scope>
    <source>
        <strain evidence="2">BED1</strain>
    </source>
</reference>
<comment type="caution">
    <text evidence="2">The sequence shown here is derived from an EMBL/GenBank/DDBJ whole genome shotgun (WGS) entry which is preliminary data.</text>
</comment>
<keyword evidence="3" id="KW-1185">Reference proteome</keyword>
<dbReference type="EMBL" id="WHUW01000001">
    <property type="protein sequence ID" value="KAF8452085.1"/>
    <property type="molecule type" value="Genomic_DNA"/>
</dbReference>
<feature type="region of interest" description="Disordered" evidence="1">
    <location>
        <begin position="98"/>
        <end position="122"/>
    </location>
</feature>